<organism evidence="15 16">
    <name type="scientific">Cryomyces antarcticus</name>
    <dbReference type="NCBI Taxonomy" id="329879"/>
    <lineage>
        <taxon>Eukaryota</taxon>
        <taxon>Fungi</taxon>
        <taxon>Dikarya</taxon>
        <taxon>Ascomycota</taxon>
        <taxon>Pezizomycotina</taxon>
        <taxon>Dothideomycetes</taxon>
        <taxon>Dothideomycetes incertae sedis</taxon>
        <taxon>Cryomyces</taxon>
    </lineage>
</organism>
<keyword evidence="6" id="KW-1133">Transmembrane helix</keyword>
<dbReference type="InterPro" id="IPR012955">
    <property type="entry name" value="CASP_C"/>
</dbReference>
<keyword evidence="7" id="KW-0333">Golgi apparatus</keyword>
<keyword evidence="5" id="KW-0812">Transmembrane</keyword>
<dbReference type="EMBL" id="JAVRRA010024655">
    <property type="protein sequence ID" value="KAK5131215.1"/>
    <property type="molecule type" value="Genomic_DNA"/>
</dbReference>
<evidence type="ECO:0000256" key="8">
    <source>
        <dbReference type="ARBA" id="ARBA00023054"/>
    </source>
</evidence>
<feature type="domain" description="DUF7730" evidence="13">
    <location>
        <begin position="95"/>
        <end position="151"/>
    </location>
</feature>
<feature type="coiled-coil region" evidence="10">
    <location>
        <begin position="389"/>
        <end position="430"/>
    </location>
</feature>
<dbReference type="PANTHER" id="PTHR14043">
    <property type="entry name" value="CCAAT DISPLACEMENT PROTEIN-RELATED"/>
    <property type="match status" value="1"/>
</dbReference>
<evidence type="ECO:0000256" key="5">
    <source>
        <dbReference type="ARBA" id="ARBA00022692"/>
    </source>
</evidence>
<proteinExistence type="inferred from homology"/>
<keyword evidence="16" id="KW-1185">Reference proteome</keyword>
<evidence type="ECO:0000256" key="9">
    <source>
        <dbReference type="ARBA" id="ARBA00023136"/>
    </source>
</evidence>
<feature type="region of interest" description="Disordered" evidence="11">
    <location>
        <begin position="249"/>
        <end position="269"/>
    </location>
</feature>
<feature type="compositionally biased region" description="Polar residues" evidence="11">
    <location>
        <begin position="257"/>
        <end position="269"/>
    </location>
</feature>
<feature type="coiled-coil region" evidence="10">
    <location>
        <begin position="505"/>
        <end position="539"/>
    </location>
</feature>
<evidence type="ECO:0000256" key="4">
    <source>
        <dbReference type="ARBA" id="ARBA00022448"/>
    </source>
</evidence>
<evidence type="ECO:0000259" key="13">
    <source>
        <dbReference type="Pfam" id="PF24864"/>
    </source>
</evidence>
<feature type="domain" description="Cux N-terminal" evidence="14">
    <location>
        <begin position="270"/>
        <end position="382"/>
    </location>
</feature>
<evidence type="ECO:0000259" key="12">
    <source>
        <dbReference type="Pfam" id="PF08172"/>
    </source>
</evidence>
<evidence type="ECO:0000256" key="11">
    <source>
        <dbReference type="SAM" id="MobiDB-lite"/>
    </source>
</evidence>
<comment type="caution">
    <text evidence="15">The sequence shown here is derived from an EMBL/GenBank/DDBJ whole genome shotgun (WGS) entry which is preliminary data.</text>
</comment>
<protein>
    <recommendedName>
        <fullName evidence="3">Protein CASP</fullName>
    </recommendedName>
</protein>
<keyword evidence="8 10" id="KW-0175">Coiled coil</keyword>
<keyword evidence="9" id="KW-0472">Membrane</keyword>
<evidence type="ECO:0000256" key="10">
    <source>
        <dbReference type="SAM" id="Coils"/>
    </source>
</evidence>
<evidence type="ECO:0000256" key="3">
    <source>
        <dbReference type="ARBA" id="ARBA00018691"/>
    </source>
</evidence>
<evidence type="ECO:0000256" key="7">
    <source>
        <dbReference type="ARBA" id="ARBA00023034"/>
    </source>
</evidence>
<evidence type="ECO:0000256" key="6">
    <source>
        <dbReference type="ARBA" id="ARBA00022989"/>
    </source>
</evidence>
<dbReference type="PANTHER" id="PTHR14043:SF2">
    <property type="entry name" value="HOMEOBOX PROTEIN CUT"/>
    <property type="match status" value="1"/>
</dbReference>
<sequence>MMHWRESVLSTRSLSYLSTADALEGIEQRLANSRQPSLVPTRQSTTTEWLDPGVAECPLFRLPRELRDKIYTYALTSDQPFWWPVEHCTQHLAPALLATSRTIYAETAPLLYSANRFMFSHPSDCNMFRFTMDQKHVQATTNICLRIRSQDVRLWTAYLGSTSPVRSLTHDLPALRVLWIFFRSSAWNHAHDPIENYKSWQFDPRLRELCLSLEHKTKAEARVICCHRVSRGHFERFYAMDIAVTAESRASEEIGPNQETNAGSGVSSGEDNKFQRAIAAWRNLDLTNLVPTLDNVASDLVNYQKDSLVQRKDLAQKTKDFRKLDDTSKLGEIKALLRAYQTFIDLLTNQSKSVSSAFLQVYSPLSEVPDPYPLLEASVDSLVIAEETVPKLTAENEHLQKTVAKLTTQLDETESRLEQEQRTRRVLEDTLESRVKEVEASWSAVLAEKQDNWQAREKSLEERAENQDRLLKEIKASYEVSQRLGHTEEEQDNNTSGGGATAAELEIVTSELDRANLRLAEVESRNEQLRIEVAQAASQSHSAQTATSIDDDPAFLRLRSENSSLLRRLDTARFEKDSEKGRWESSLRSLERELNTLKNDRDALQDKVRKLADYDDVKRELEVLKSIEFAMGDDDDHFESSKASVSADSALPQQNAFASNPNPSTIQISSDTPSGLSLDRYQSAYEQNISPFAAFKGRESARAFKRMSLPERIVFQITRVVLATRTSRNLFAVYCLGLHLLVFGMLYWMGTTNIESHVNQLGKSVGAATAGGPIVAGVDNPEDWHQEAFHDGT</sequence>
<comment type="similarity">
    <text evidence="2">Belongs to the CASP family.</text>
</comment>
<dbReference type="InterPro" id="IPR057476">
    <property type="entry name" value="Cux_N"/>
</dbReference>
<feature type="domain" description="CASP C-terminal" evidence="12">
    <location>
        <begin position="577"/>
        <end position="752"/>
    </location>
</feature>
<dbReference type="Pfam" id="PF08172">
    <property type="entry name" value="CASP_C"/>
    <property type="match status" value="1"/>
</dbReference>
<accession>A0ABR0KUB9</accession>
<dbReference type="Pfam" id="PF25398">
    <property type="entry name" value="CUX1_N"/>
    <property type="match status" value="1"/>
</dbReference>
<reference evidence="15 16" key="1">
    <citation type="submission" date="2023-08" db="EMBL/GenBank/DDBJ databases">
        <title>Black Yeasts Isolated from many extreme environments.</title>
        <authorList>
            <person name="Coleine C."/>
            <person name="Stajich J.E."/>
            <person name="Selbmann L."/>
        </authorList>
    </citation>
    <scope>NUCLEOTIDE SEQUENCE [LARGE SCALE GENOMIC DNA]</scope>
    <source>
        <strain evidence="15 16">CCFEE 536</strain>
    </source>
</reference>
<gene>
    <name evidence="15" type="ORF">LTR16_000937</name>
</gene>
<dbReference type="Proteomes" id="UP001357485">
    <property type="component" value="Unassembled WGS sequence"/>
</dbReference>
<dbReference type="InterPro" id="IPR056632">
    <property type="entry name" value="DUF7730"/>
</dbReference>
<feature type="coiled-coil region" evidence="10">
    <location>
        <begin position="580"/>
        <end position="614"/>
    </location>
</feature>
<keyword evidence="4" id="KW-0813">Transport</keyword>
<evidence type="ECO:0000313" key="16">
    <source>
        <dbReference type="Proteomes" id="UP001357485"/>
    </source>
</evidence>
<evidence type="ECO:0000256" key="2">
    <source>
        <dbReference type="ARBA" id="ARBA00006415"/>
    </source>
</evidence>
<evidence type="ECO:0000313" key="15">
    <source>
        <dbReference type="EMBL" id="KAK5131215.1"/>
    </source>
</evidence>
<comment type="subcellular location">
    <subcellularLocation>
        <location evidence="1">Golgi apparatus membrane</location>
        <topology evidence="1">Single-pass type IV membrane protein</topology>
    </subcellularLocation>
</comment>
<evidence type="ECO:0000259" key="14">
    <source>
        <dbReference type="Pfam" id="PF25398"/>
    </source>
</evidence>
<dbReference type="Pfam" id="PF24864">
    <property type="entry name" value="DUF7730"/>
    <property type="match status" value="1"/>
</dbReference>
<name>A0ABR0KUB9_9PEZI</name>
<evidence type="ECO:0000256" key="1">
    <source>
        <dbReference type="ARBA" id="ARBA00004409"/>
    </source>
</evidence>